<reference evidence="1" key="1">
    <citation type="journal article" date="2015" name="Nature">
        <title>Complex archaea that bridge the gap between prokaryotes and eukaryotes.</title>
        <authorList>
            <person name="Spang A."/>
            <person name="Saw J.H."/>
            <person name="Jorgensen S.L."/>
            <person name="Zaremba-Niedzwiedzka K."/>
            <person name="Martijn J."/>
            <person name="Lind A.E."/>
            <person name="van Eijk R."/>
            <person name="Schleper C."/>
            <person name="Guy L."/>
            <person name="Ettema T.J."/>
        </authorList>
    </citation>
    <scope>NUCLEOTIDE SEQUENCE</scope>
</reference>
<comment type="caution">
    <text evidence="1">The sequence shown here is derived from an EMBL/GenBank/DDBJ whole genome shotgun (WGS) entry which is preliminary data.</text>
</comment>
<name>A0A0F9H3Y7_9ZZZZ</name>
<dbReference type="Pfam" id="PF06074">
    <property type="entry name" value="Portal_Mu"/>
    <property type="match status" value="1"/>
</dbReference>
<dbReference type="InterPro" id="IPR009279">
    <property type="entry name" value="Portal_Mu"/>
</dbReference>
<gene>
    <name evidence="1" type="ORF">LCGC14_2109080</name>
</gene>
<accession>A0A0F9H3Y7</accession>
<sequence>MAIEGGPLDPSAILGSPGLKESGGFIHEEFLPRLQGRKGVRLYEEMLNNNSIIGAVMFIVKNLIRQVHWRIEAADESNAAKIEAEFIESAMEDMSITFEDVVSEVLSMLGFGWSNFELIYKLRKGQTEDPTTRSDHNDGRFGWRKIEIRSQDTLDRWRFDEDRGVNGMVQTDFHSPRGPVFIPIEKS</sequence>
<evidence type="ECO:0000313" key="1">
    <source>
        <dbReference type="EMBL" id="KKL70022.1"/>
    </source>
</evidence>
<dbReference type="AlphaFoldDB" id="A0A0F9H3Y7"/>
<protein>
    <submittedName>
        <fullName evidence="1">Uncharacterized protein</fullName>
    </submittedName>
</protein>
<feature type="non-terminal residue" evidence="1">
    <location>
        <position position="187"/>
    </location>
</feature>
<dbReference type="EMBL" id="LAZR01026018">
    <property type="protein sequence ID" value="KKL70022.1"/>
    <property type="molecule type" value="Genomic_DNA"/>
</dbReference>
<organism evidence="1">
    <name type="scientific">marine sediment metagenome</name>
    <dbReference type="NCBI Taxonomy" id="412755"/>
    <lineage>
        <taxon>unclassified sequences</taxon>
        <taxon>metagenomes</taxon>
        <taxon>ecological metagenomes</taxon>
    </lineage>
</organism>
<proteinExistence type="predicted"/>